<dbReference type="PANTHER" id="PTHR21015:SF22">
    <property type="entry name" value="GLYCOSYLTRANSFERASE"/>
    <property type="match status" value="1"/>
</dbReference>
<evidence type="ECO:0000259" key="3">
    <source>
        <dbReference type="Pfam" id="PF03033"/>
    </source>
</evidence>
<keyword evidence="2" id="KW-0808">Transferase</keyword>
<proteinExistence type="predicted"/>
<accession>X1JRP6</accession>
<reference evidence="4" key="1">
    <citation type="journal article" date="2014" name="Front. Microbiol.">
        <title>High frequency of phylogenetically diverse reductive dehalogenase-homologous genes in deep subseafloor sedimentary metagenomes.</title>
        <authorList>
            <person name="Kawai M."/>
            <person name="Futagami T."/>
            <person name="Toyoda A."/>
            <person name="Takaki Y."/>
            <person name="Nishi S."/>
            <person name="Hori S."/>
            <person name="Arai W."/>
            <person name="Tsubouchi T."/>
            <person name="Morono Y."/>
            <person name="Uchiyama I."/>
            <person name="Ito T."/>
            <person name="Fujiyama A."/>
            <person name="Inagaki F."/>
            <person name="Takami H."/>
        </authorList>
    </citation>
    <scope>NUCLEOTIDE SEQUENCE</scope>
    <source>
        <strain evidence="4">Expedition CK06-06</strain>
    </source>
</reference>
<name>X1JRP6_9ZZZZ</name>
<dbReference type="SUPFAM" id="SSF53756">
    <property type="entry name" value="UDP-Glycosyltransferase/glycogen phosphorylase"/>
    <property type="match status" value="1"/>
</dbReference>
<dbReference type="GO" id="GO:0005975">
    <property type="term" value="P:carbohydrate metabolic process"/>
    <property type="evidence" value="ECO:0007669"/>
    <property type="project" value="InterPro"/>
</dbReference>
<comment type="caution">
    <text evidence="4">The sequence shown here is derived from an EMBL/GenBank/DDBJ whole genome shotgun (WGS) entry which is preliminary data.</text>
</comment>
<evidence type="ECO:0000313" key="4">
    <source>
        <dbReference type="EMBL" id="GAH84095.1"/>
    </source>
</evidence>
<evidence type="ECO:0000256" key="1">
    <source>
        <dbReference type="ARBA" id="ARBA00022676"/>
    </source>
</evidence>
<dbReference type="Gene3D" id="3.40.50.2000">
    <property type="entry name" value="Glycogen Phosphorylase B"/>
    <property type="match status" value="1"/>
</dbReference>
<organism evidence="4">
    <name type="scientific">marine sediment metagenome</name>
    <dbReference type="NCBI Taxonomy" id="412755"/>
    <lineage>
        <taxon>unclassified sequences</taxon>
        <taxon>metagenomes</taxon>
        <taxon>ecological metagenomes</taxon>
    </lineage>
</organism>
<dbReference type="PANTHER" id="PTHR21015">
    <property type="entry name" value="UDP-N-ACETYLGLUCOSAMINE--N-ACETYLMURAMYL-(PENTAPEPTIDE) PYROPHOSPHORYL-UNDECAPRENOL N-ACETYLGLUCOSAMINE TRANSFERASE 1"/>
    <property type="match status" value="1"/>
</dbReference>
<dbReference type="Pfam" id="PF03033">
    <property type="entry name" value="Glyco_transf_28"/>
    <property type="match status" value="1"/>
</dbReference>
<dbReference type="GO" id="GO:0050511">
    <property type="term" value="F:undecaprenyldiphospho-muramoylpentapeptide beta-N-acetylglucosaminyltransferase activity"/>
    <property type="evidence" value="ECO:0007669"/>
    <property type="project" value="TreeGrafter"/>
</dbReference>
<feature type="non-terminal residue" evidence="4">
    <location>
        <position position="125"/>
    </location>
</feature>
<dbReference type="InterPro" id="IPR004276">
    <property type="entry name" value="GlycoTrans_28_N"/>
</dbReference>
<protein>
    <recommendedName>
        <fullName evidence="3">Glycosyltransferase family 28 N-terminal domain-containing protein</fullName>
    </recommendedName>
</protein>
<sequence length="125" mass="12869">MSKLAVVAAGGTGGHLFPAQALAEALAARGWRIVLATDERGALYADKFPAEERLALSAATAKAGDPIGMVRAGVVVMQGVLQARKAFKRLDPAVVVGFGGYPALPALLAALAQKRPTVIHEQNAV</sequence>
<dbReference type="AlphaFoldDB" id="X1JRP6"/>
<gene>
    <name evidence="4" type="ORF">S03H2_55916</name>
</gene>
<dbReference type="EMBL" id="BARU01035756">
    <property type="protein sequence ID" value="GAH84095.1"/>
    <property type="molecule type" value="Genomic_DNA"/>
</dbReference>
<evidence type="ECO:0000256" key="2">
    <source>
        <dbReference type="ARBA" id="ARBA00022679"/>
    </source>
</evidence>
<keyword evidence="1" id="KW-0328">Glycosyltransferase</keyword>
<feature type="domain" description="Glycosyltransferase family 28 N-terminal" evidence="3">
    <location>
        <begin position="6"/>
        <end position="125"/>
    </location>
</feature>